<dbReference type="InterPro" id="IPR004827">
    <property type="entry name" value="bZIP"/>
</dbReference>
<dbReference type="Pfam" id="PF00170">
    <property type="entry name" value="bZIP_1"/>
    <property type="match status" value="1"/>
</dbReference>
<evidence type="ECO:0000256" key="3">
    <source>
        <dbReference type="ARBA" id="ARBA00023125"/>
    </source>
</evidence>
<dbReference type="Proteomes" id="UP001303046">
    <property type="component" value="Unassembled WGS sequence"/>
</dbReference>
<dbReference type="PANTHER" id="PTHR46004">
    <property type="entry name" value="CYCLIC AMP RESPONSE ELEMENT-BINDING PROTEIN A"/>
    <property type="match status" value="1"/>
</dbReference>
<feature type="region of interest" description="Disordered" evidence="6">
    <location>
        <begin position="45"/>
        <end position="68"/>
    </location>
</feature>
<evidence type="ECO:0000259" key="7">
    <source>
        <dbReference type="PROSITE" id="PS50217"/>
    </source>
</evidence>
<dbReference type="Gene3D" id="1.20.5.170">
    <property type="match status" value="1"/>
</dbReference>
<comment type="caution">
    <text evidence="8">The sequence shown here is derived from an EMBL/GenBank/DDBJ whole genome shotgun (WGS) entry which is preliminary data.</text>
</comment>
<gene>
    <name evidence="8" type="primary">Necator_chrII.g4379</name>
    <name evidence="8" type="ORF">RB195_016587</name>
</gene>
<dbReference type="PROSITE" id="PS00036">
    <property type="entry name" value="BZIP_BASIC"/>
    <property type="match status" value="1"/>
</dbReference>
<keyword evidence="5" id="KW-0539">Nucleus</keyword>
<keyword evidence="9" id="KW-1185">Reference proteome</keyword>
<evidence type="ECO:0000256" key="2">
    <source>
        <dbReference type="ARBA" id="ARBA00023015"/>
    </source>
</evidence>
<feature type="compositionally biased region" description="Polar residues" evidence="6">
    <location>
        <begin position="124"/>
        <end position="143"/>
    </location>
</feature>
<evidence type="ECO:0000256" key="4">
    <source>
        <dbReference type="ARBA" id="ARBA00023163"/>
    </source>
</evidence>
<protein>
    <recommendedName>
        <fullName evidence="7">BZIP domain-containing protein</fullName>
    </recommendedName>
</protein>
<evidence type="ECO:0000256" key="1">
    <source>
        <dbReference type="ARBA" id="ARBA00004123"/>
    </source>
</evidence>
<feature type="compositionally biased region" description="Low complexity" evidence="6">
    <location>
        <begin position="54"/>
        <end position="67"/>
    </location>
</feature>
<evidence type="ECO:0000313" key="9">
    <source>
        <dbReference type="Proteomes" id="UP001303046"/>
    </source>
</evidence>
<proteinExistence type="predicted"/>
<accession>A0ABR1C156</accession>
<comment type="subcellular location">
    <subcellularLocation>
        <location evidence="1">Nucleus</location>
    </subcellularLocation>
</comment>
<organism evidence="8 9">
    <name type="scientific">Necator americanus</name>
    <name type="common">Human hookworm</name>
    <dbReference type="NCBI Taxonomy" id="51031"/>
    <lineage>
        <taxon>Eukaryota</taxon>
        <taxon>Metazoa</taxon>
        <taxon>Ecdysozoa</taxon>
        <taxon>Nematoda</taxon>
        <taxon>Chromadorea</taxon>
        <taxon>Rhabditida</taxon>
        <taxon>Rhabditina</taxon>
        <taxon>Rhabditomorpha</taxon>
        <taxon>Strongyloidea</taxon>
        <taxon>Ancylostomatidae</taxon>
        <taxon>Bunostominae</taxon>
        <taxon>Necator</taxon>
    </lineage>
</organism>
<dbReference type="PROSITE" id="PS50217">
    <property type="entry name" value="BZIP"/>
    <property type="match status" value="1"/>
</dbReference>
<dbReference type="SMART" id="SM00338">
    <property type="entry name" value="BRLZ"/>
    <property type="match status" value="1"/>
</dbReference>
<dbReference type="CDD" id="cd14689">
    <property type="entry name" value="bZIP_CREB3"/>
    <property type="match status" value="1"/>
</dbReference>
<dbReference type="EMBL" id="JAVFWL010000002">
    <property type="protein sequence ID" value="KAK6732287.1"/>
    <property type="molecule type" value="Genomic_DNA"/>
</dbReference>
<keyword evidence="2" id="KW-0805">Transcription regulation</keyword>
<feature type="compositionally biased region" description="Low complexity" evidence="6">
    <location>
        <begin position="94"/>
        <end position="110"/>
    </location>
</feature>
<feature type="region of interest" description="Disordered" evidence="6">
    <location>
        <begin position="94"/>
        <end position="143"/>
    </location>
</feature>
<name>A0ABR1C156_NECAM</name>
<feature type="domain" description="BZIP" evidence="7">
    <location>
        <begin position="286"/>
        <end position="330"/>
    </location>
</feature>
<dbReference type="SUPFAM" id="SSF57959">
    <property type="entry name" value="Leucine zipper domain"/>
    <property type="match status" value="1"/>
</dbReference>
<sequence length="375" mass="41458">MDDDWAPLLNKDCMLFSPNGISLEDDFHLTSLDFTSCDKVIKSEPQEETSDYHGSSSGSPSSSLSSPDMKDNLGVDLSFCIPFGSNIHPFLNSPTSSSGSPFGSMFPGGTITQQNSPLPPVSHFSHQIPHQQSPNHQQHGAHQHQMLTSPSIHQTHSALSSFNGASNQETITFFDTIDDRTPSPPTSDRSSPANGLLVGNAIYDGCNGSNTFSSHGGMVNGLTVAQQQLKSRSKMHEMAVRQRLITDQDPRSQGMVQLSAEEKRTLVQEGYPVPTRLPLSKAEEESLKIVRRKIKNKLSAQESRRKRKEYMDTLESRCQAYFNENTQLRKVNGSRSRETARNVQPKAANASEEISGYDGYKSFSFRHQYQSLATT</sequence>
<dbReference type="InterPro" id="IPR046347">
    <property type="entry name" value="bZIP_sf"/>
</dbReference>
<evidence type="ECO:0000256" key="5">
    <source>
        <dbReference type="ARBA" id="ARBA00023242"/>
    </source>
</evidence>
<keyword evidence="3" id="KW-0238">DNA-binding</keyword>
<evidence type="ECO:0000256" key="6">
    <source>
        <dbReference type="SAM" id="MobiDB-lite"/>
    </source>
</evidence>
<evidence type="ECO:0000313" key="8">
    <source>
        <dbReference type="EMBL" id="KAK6732287.1"/>
    </source>
</evidence>
<dbReference type="PANTHER" id="PTHR46004:SF3">
    <property type="entry name" value="CYCLIC AMP RESPONSE ELEMENT-BINDING PROTEIN A"/>
    <property type="match status" value="1"/>
</dbReference>
<keyword evidence="4" id="KW-0804">Transcription</keyword>
<reference evidence="8 9" key="1">
    <citation type="submission" date="2023-08" db="EMBL/GenBank/DDBJ databases">
        <title>A Necator americanus chromosomal reference genome.</title>
        <authorList>
            <person name="Ilik V."/>
            <person name="Petrzelkova K.J."/>
            <person name="Pardy F."/>
            <person name="Fuh T."/>
            <person name="Niatou-Singa F.S."/>
            <person name="Gouil Q."/>
            <person name="Baker L."/>
            <person name="Ritchie M.E."/>
            <person name="Jex A.R."/>
            <person name="Gazzola D."/>
            <person name="Li H."/>
            <person name="Toshio Fujiwara R."/>
            <person name="Zhan B."/>
            <person name="Aroian R.V."/>
            <person name="Pafco B."/>
            <person name="Schwarz E.M."/>
        </authorList>
    </citation>
    <scope>NUCLEOTIDE SEQUENCE [LARGE SCALE GENOMIC DNA]</scope>
    <source>
        <strain evidence="8 9">Aroian</strain>
        <tissue evidence="8">Whole animal</tissue>
    </source>
</reference>